<protein>
    <submittedName>
        <fullName evidence="1">Uncharacterized protein</fullName>
    </submittedName>
</protein>
<organism evidence="1 2">
    <name type="scientific">Lecanicillium saksenae</name>
    <dbReference type="NCBI Taxonomy" id="468837"/>
    <lineage>
        <taxon>Eukaryota</taxon>
        <taxon>Fungi</taxon>
        <taxon>Dikarya</taxon>
        <taxon>Ascomycota</taxon>
        <taxon>Pezizomycotina</taxon>
        <taxon>Sordariomycetes</taxon>
        <taxon>Hypocreomycetidae</taxon>
        <taxon>Hypocreales</taxon>
        <taxon>Cordycipitaceae</taxon>
        <taxon>Lecanicillium</taxon>
    </lineage>
</organism>
<keyword evidence="2" id="KW-1185">Reference proteome</keyword>
<evidence type="ECO:0000313" key="2">
    <source>
        <dbReference type="Proteomes" id="UP001148737"/>
    </source>
</evidence>
<proteinExistence type="predicted"/>
<reference evidence="1" key="1">
    <citation type="submission" date="2022-07" db="EMBL/GenBank/DDBJ databases">
        <title>Genome Sequence of Lecanicillium saksenae.</title>
        <authorList>
            <person name="Buettner E."/>
        </authorList>
    </citation>
    <scope>NUCLEOTIDE SEQUENCE</scope>
    <source>
        <strain evidence="1">VT-O1</strain>
    </source>
</reference>
<accession>A0ACC1R628</accession>
<evidence type="ECO:0000313" key="1">
    <source>
        <dbReference type="EMBL" id="KAJ3498987.1"/>
    </source>
</evidence>
<dbReference type="EMBL" id="JANAKD010000026">
    <property type="protein sequence ID" value="KAJ3498987.1"/>
    <property type="molecule type" value="Genomic_DNA"/>
</dbReference>
<dbReference type="Proteomes" id="UP001148737">
    <property type="component" value="Unassembled WGS sequence"/>
</dbReference>
<gene>
    <name evidence="1" type="ORF">NLG97_g696</name>
</gene>
<comment type="caution">
    <text evidence="1">The sequence shown here is derived from an EMBL/GenBank/DDBJ whole genome shotgun (WGS) entry which is preliminary data.</text>
</comment>
<sequence length="669" mass="75866">MSAPAQSQPSSLLTSPARLRKIDLLRDKNIGTYLPLPQLVAVGDQSSGKSSLLESLTGLPFPRGQELCTRYATQITHRREPESYIHISITPGPGASPNEKATLEKYHKSVSSTHELQDRLPAILAEVNELMDIRTSENLTGTKTFTEDVLKIEKCGPDEDYLTVIDVPGIFRITTDNVTTEADKIMVRNMVQKYICNSHTIILAVLPCNVDIVTQEILALAEQFDPTGQRTLGILTKPDLVRERSAQKVICNLVRGEKKPLQLGYHVVRSRGGDDYGNTFGDRDRDVMFKDSPWNTLPSDRLGVVALRQRLQYLLGELTDRAYPKLRSETRQILHQAQEDLSKLGQSRQTAREQQQFLVSVASDFQHLVRAALNANYSSCSLFDDEKFRLITNVMNAADEFKSDFVKNGHTYEFTQRGEKADNTTQKSIAYKESQLDSFPELGNTLVNELRTEPPIEGVLDWIQRTHHRSRGNELVSYNSTLFSTALREQTSKWMPRVEYFVSRVIHMIHQFLIDSLEATCPDRKVREELLSQILDATLAKYESGLRKARYLVEMEREGDPYTFNDTFGSTLRDKDSGKHMIEEVHDLIKSYYEIAPDRFIDNVYLQSIAASLISEKDGPLGIFTDHWVLSLEPETLDAIAGESFHTREQRQILTKRVQDLTAAIAILR</sequence>
<name>A0ACC1R628_9HYPO</name>